<proteinExistence type="predicted"/>
<feature type="domain" description="TRPM SLOG" evidence="1">
    <location>
        <begin position="7"/>
        <end position="292"/>
    </location>
</feature>
<dbReference type="PANTHER" id="PTHR13800:SF12">
    <property type="entry name" value="TRANSIENT RECEPTOR POTENTIAL CATION CHANNEL SUBFAMILY M MEMBER-LIKE 2"/>
    <property type="match status" value="1"/>
</dbReference>
<name>A0AAW0WZ80_CHEQU</name>
<organism evidence="2 3">
    <name type="scientific">Cherax quadricarinatus</name>
    <name type="common">Australian red claw crayfish</name>
    <dbReference type="NCBI Taxonomy" id="27406"/>
    <lineage>
        <taxon>Eukaryota</taxon>
        <taxon>Metazoa</taxon>
        <taxon>Ecdysozoa</taxon>
        <taxon>Arthropoda</taxon>
        <taxon>Crustacea</taxon>
        <taxon>Multicrustacea</taxon>
        <taxon>Malacostraca</taxon>
        <taxon>Eumalacostraca</taxon>
        <taxon>Eucarida</taxon>
        <taxon>Decapoda</taxon>
        <taxon>Pleocyemata</taxon>
        <taxon>Astacidea</taxon>
        <taxon>Parastacoidea</taxon>
        <taxon>Parastacidae</taxon>
        <taxon>Cherax</taxon>
    </lineage>
</organism>
<dbReference type="GO" id="GO:0099604">
    <property type="term" value="F:ligand-gated calcium channel activity"/>
    <property type="evidence" value="ECO:0007669"/>
    <property type="project" value="TreeGrafter"/>
</dbReference>
<dbReference type="Pfam" id="PF18139">
    <property type="entry name" value="LSDAT_euk"/>
    <property type="match status" value="1"/>
</dbReference>
<dbReference type="EMBL" id="JARKIK010000062">
    <property type="protein sequence ID" value="KAK8731069.1"/>
    <property type="molecule type" value="Genomic_DNA"/>
</dbReference>
<dbReference type="InterPro" id="IPR050927">
    <property type="entry name" value="TRPM"/>
</dbReference>
<dbReference type="InterPro" id="IPR041491">
    <property type="entry name" value="TRPM_SLOG"/>
</dbReference>
<dbReference type="AlphaFoldDB" id="A0AAW0WZ80"/>
<feature type="non-terminal residue" evidence="2">
    <location>
        <position position="317"/>
    </location>
</feature>
<comment type="caution">
    <text evidence="2">The sequence shown here is derived from an EMBL/GenBank/DDBJ whole genome shotgun (WGS) entry which is preliminary data.</text>
</comment>
<accession>A0AAW0WZ80</accession>
<sequence>MCMDKPAKYVRMSSNTDMKHVITLLTDYWQLLDPHRPQLVISVTGGAKNFQLDGKKKAIFSSGLIKAVKSTKAWLLTGGMYVGIMRSVGEAVNQGQFIVKIKRKTIFAEEREQMIRGIRCLGVVPWGYIDKRDILINKDLNSFASVKYKMKDKVDRHKPVSLDGNHTHFLFVDDGNRNTFRGVDDFRTRLEEAIREPEPKGLGLPVVLLLLDGGLDSIVKCDMALKRNIPIVVVAGTGRAADLLAYAVSMTRHTHRLKNHKEQLSRRINSTMPELAGYPKKQKRCVHLLLQCCNKVSMITIFNINSNEEMDKYILRA</sequence>
<keyword evidence="3" id="KW-1185">Reference proteome</keyword>
<gene>
    <name evidence="2" type="ORF">OTU49_007785</name>
</gene>
<protein>
    <recommendedName>
        <fullName evidence="1">TRPM SLOG domain-containing protein</fullName>
    </recommendedName>
</protein>
<evidence type="ECO:0000313" key="2">
    <source>
        <dbReference type="EMBL" id="KAK8731069.1"/>
    </source>
</evidence>
<reference evidence="2 3" key="1">
    <citation type="journal article" date="2024" name="BMC Genomics">
        <title>Genome assembly of redclaw crayfish (Cherax quadricarinatus) provides insights into its immune adaptation and hypoxia tolerance.</title>
        <authorList>
            <person name="Liu Z."/>
            <person name="Zheng J."/>
            <person name="Li H."/>
            <person name="Fang K."/>
            <person name="Wang S."/>
            <person name="He J."/>
            <person name="Zhou D."/>
            <person name="Weng S."/>
            <person name="Chi M."/>
            <person name="Gu Z."/>
            <person name="He J."/>
            <person name="Li F."/>
            <person name="Wang M."/>
        </authorList>
    </citation>
    <scope>NUCLEOTIDE SEQUENCE [LARGE SCALE GENOMIC DNA]</scope>
    <source>
        <strain evidence="2">ZL_2023a</strain>
    </source>
</reference>
<dbReference type="PANTHER" id="PTHR13800">
    <property type="entry name" value="TRANSIENT RECEPTOR POTENTIAL CATION CHANNEL, SUBFAMILY M, MEMBER 6"/>
    <property type="match status" value="1"/>
</dbReference>
<evidence type="ECO:0000259" key="1">
    <source>
        <dbReference type="Pfam" id="PF18139"/>
    </source>
</evidence>
<evidence type="ECO:0000313" key="3">
    <source>
        <dbReference type="Proteomes" id="UP001445076"/>
    </source>
</evidence>
<dbReference type="GO" id="GO:0005886">
    <property type="term" value="C:plasma membrane"/>
    <property type="evidence" value="ECO:0007669"/>
    <property type="project" value="TreeGrafter"/>
</dbReference>
<dbReference type="Proteomes" id="UP001445076">
    <property type="component" value="Unassembled WGS sequence"/>
</dbReference>